<comment type="caution">
    <text evidence="1">The sequence shown here is derived from an EMBL/GenBank/DDBJ whole genome shotgun (WGS) entry which is preliminary data.</text>
</comment>
<dbReference type="OrthoDB" id="1030341at2"/>
<dbReference type="RefSeq" id="WP_145712256.1">
    <property type="nucleotide sequence ID" value="NZ_BAAAFY010000001.1"/>
</dbReference>
<dbReference type="Pfam" id="PF14460">
    <property type="entry name" value="Prok-E2_D"/>
    <property type="match status" value="1"/>
</dbReference>
<keyword evidence="2" id="KW-1185">Reference proteome</keyword>
<dbReference type="AlphaFoldDB" id="A0A562T2C0"/>
<dbReference type="Proteomes" id="UP000316778">
    <property type="component" value="Unassembled WGS sequence"/>
</dbReference>
<name>A0A562T2C0_CHIJA</name>
<gene>
    <name evidence="1" type="ORF">LX66_1882</name>
</gene>
<dbReference type="InterPro" id="IPR032787">
    <property type="entry name" value="Prok-E2_D"/>
</dbReference>
<reference evidence="1 2" key="1">
    <citation type="journal article" date="2013" name="Stand. Genomic Sci.">
        <title>Genomic Encyclopedia of Type Strains, Phase I: The one thousand microbial genomes (KMG-I) project.</title>
        <authorList>
            <person name="Kyrpides N.C."/>
            <person name="Woyke T."/>
            <person name="Eisen J.A."/>
            <person name="Garrity G."/>
            <person name="Lilburn T.G."/>
            <person name="Beck B.J."/>
            <person name="Whitman W.B."/>
            <person name="Hugenholtz P."/>
            <person name="Klenk H.P."/>
        </authorList>
    </citation>
    <scope>NUCLEOTIDE SEQUENCE [LARGE SCALE GENOMIC DNA]</scope>
    <source>
        <strain evidence="1 2">DSM 13484</strain>
    </source>
</reference>
<evidence type="ECO:0000313" key="2">
    <source>
        <dbReference type="Proteomes" id="UP000316778"/>
    </source>
</evidence>
<proteinExistence type="predicted"/>
<evidence type="ECO:0000313" key="1">
    <source>
        <dbReference type="EMBL" id="TWI87811.1"/>
    </source>
</evidence>
<dbReference type="EMBL" id="VLLG01000003">
    <property type="protein sequence ID" value="TWI87811.1"/>
    <property type="molecule type" value="Genomic_DNA"/>
</dbReference>
<accession>A0A562T2C0</accession>
<protein>
    <submittedName>
        <fullName evidence="1">PRTRC genetic system protein B</fullName>
    </submittedName>
</protein>
<organism evidence="1 2">
    <name type="scientific">Chitinophaga japonensis</name>
    <name type="common">Flexibacter japonensis</name>
    <dbReference type="NCBI Taxonomy" id="104662"/>
    <lineage>
        <taxon>Bacteria</taxon>
        <taxon>Pseudomonadati</taxon>
        <taxon>Bacteroidota</taxon>
        <taxon>Chitinophagia</taxon>
        <taxon>Chitinophagales</taxon>
        <taxon>Chitinophagaceae</taxon>
        <taxon>Chitinophaga</taxon>
    </lineage>
</organism>
<sequence length="238" mass="27338">MKNINQLFRAVHMPVKAWVLNQSLTDSYDRYVEAYDFNASGYPINAHPLTKRETIELARCLASSKDLQTDFLHCPGILPDNLLHLRHGMGGFAVWYTLARKVRLFFSPSLSIPNGEAYVPALLWRATGDTLSLYALKGRKRPNADTQLFHAPFFNVHENGNVCMGTADVSFDKDCTLESFIEQWHNLFYNTYFSHLFTRHIPCRSNPVNLWKMLVNKGSRFPEDELVDSRIKLKNLLA</sequence>